<dbReference type="PANTHER" id="PTHR30055">
    <property type="entry name" value="HTH-TYPE TRANSCRIPTIONAL REGULATOR RUTR"/>
    <property type="match status" value="1"/>
</dbReference>
<dbReference type="InterPro" id="IPR050109">
    <property type="entry name" value="HTH-type_TetR-like_transc_reg"/>
</dbReference>
<gene>
    <name evidence="6" type="ORF">UFOPK3046_00440</name>
</gene>
<evidence type="ECO:0000259" key="5">
    <source>
        <dbReference type="PROSITE" id="PS50977"/>
    </source>
</evidence>
<feature type="compositionally biased region" description="Low complexity" evidence="4">
    <location>
        <begin position="1"/>
        <end position="10"/>
    </location>
</feature>
<accession>A0A6J6XSY8</accession>
<evidence type="ECO:0000256" key="4">
    <source>
        <dbReference type="SAM" id="MobiDB-lite"/>
    </source>
</evidence>
<dbReference type="AlphaFoldDB" id="A0A6J6XSY8"/>
<evidence type="ECO:0000256" key="2">
    <source>
        <dbReference type="ARBA" id="ARBA00023125"/>
    </source>
</evidence>
<sequence length="237" mass="25423">MTTTAAAATTKPQNQATGTAKRAGLDYEDVVVAALQLVETRGAEALSMRKLAAELGVTTTTIYHHVGGRDDLILALIRHLSAQQAEITIEGQNPAERIQSVSEHIWSSALAHRNVTALAHQVGATSLLAMPLELALARELQAAGLSGAALRDALRAILMCTAGFLVVAFRNEASISAEYRSSVLWSEVIDEQIDAETTRALCEPPDIFSLFQQSIRALILHFITAEPGPSKKQESKT</sequence>
<organism evidence="6">
    <name type="scientific">freshwater metagenome</name>
    <dbReference type="NCBI Taxonomy" id="449393"/>
    <lineage>
        <taxon>unclassified sequences</taxon>
        <taxon>metagenomes</taxon>
        <taxon>ecological metagenomes</taxon>
    </lineage>
</organism>
<feature type="domain" description="HTH tetR-type" evidence="5">
    <location>
        <begin position="24"/>
        <end position="84"/>
    </location>
</feature>
<evidence type="ECO:0000256" key="1">
    <source>
        <dbReference type="ARBA" id="ARBA00023015"/>
    </source>
</evidence>
<dbReference type="Pfam" id="PF00440">
    <property type="entry name" value="TetR_N"/>
    <property type="match status" value="1"/>
</dbReference>
<dbReference type="PANTHER" id="PTHR30055:SF234">
    <property type="entry name" value="HTH-TYPE TRANSCRIPTIONAL REGULATOR BETI"/>
    <property type="match status" value="1"/>
</dbReference>
<keyword evidence="1" id="KW-0805">Transcription regulation</keyword>
<name>A0A6J6XSY8_9ZZZZ</name>
<feature type="region of interest" description="Disordered" evidence="4">
    <location>
        <begin position="1"/>
        <end position="20"/>
    </location>
</feature>
<dbReference type="GO" id="GO:0000976">
    <property type="term" value="F:transcription cis-regulatory region binding"/>
    <property type="evidence" value="ECO:0007669"/>
    <property type="project" value="TreeGrafter"/>
</dbReference>
<reference evidence="6" key="1">
    <citation type="submission" date="2020-05" db="EMBL/GenBank/DDBJ databases">
        <authorList>
            <person name="Chiriac C."/>
            <person name="Salcher M."/>
            <person name="Ghai R."/>
            <person name="Kavagutti S V."/>
        </authorList>
    </citation>
    <scope>NUCLEOTIDE SEQUENCE</scope>
</reference>
<dbReference type="SUPFAM" id="SSF46689">
    <property type="entry name" value="Homeodomain-like"/>
    <property type="match status" value="1"/>
</dbReference>
<keyword evidence="2" id="KW-0238">DNA-binding</keyword>
<protein>
    <submittedName>
        <fullName evidence="6">Unannotated protein</fullName>
    </submittedName>
</protein>
<dbReference type="InterPro" id="IPR009057">
    <property type="entry name" value="Homeodomain-like_sf"/>
</dbReference>
<dbReference type="PROSITE" id="PS50977">
    <property type="entry name" value="HTH_TETR_2"/>
    <property type="match status" value="1"/>
</dbReference>
<evidence type="ECO:0000256" key="3">
    <source>
        <dbReference type="ARBA" id="ARBA00023163"/>
    </source>
</evidence>
<dbReference type="Gene3D" id="1.10.357.10">
    <property type="entry name" value="Tetracycline Repressor, domain 2"/>
    <property type="match status" value="1"/>
</dbReference>
<dbReference type="GO" id="GO:0003700">
    <property type="term" value="F:DNA-binding transcription factor activity"/>
    <property type="evidence" value="ECO:0007669"/>
    <property type="project" value="TreeGrafter"/>
</dbReference>
<dbReference type="PRINTS" id="PR00455">
    <property type="entry name" value="HTHTETR"/>
</dbReference>
<dbReference type="InterPro" id="IPR001647">
    <property type="entry name" value="HTH_TetR"/>
</dbReference>
<dbReference type="EMBL" id="CAFAAQ010000024">
    <property type="protein sequence ID" value="CAB4798923.1"/>
    <property type="molecule type" value="Genomic_DNA"/>
</dbReference>
<evidence type="ECO:0000313" key="6">
    <source>
        <dbReference type="EMBL" id="CAB4798923.1"/>
    </source>
</evidence>
<keyword evidence="3" id="KW-0804">Transcription</keyword>
<proteinExistence type="predicted"/>